<protein>
    <submittedName>
        <fullName evidence="2">Helix-turn-helix transcriptional regulator</fullName>
    </submittedName>
</protein>
<sequence>MSSFETQLRKGLAELAVLAVLAKEELYGYGIVEKLRELNGLNLSESTVYPILSRLAQENLLATRTEASTAGPTRRYYRLTEAGFRKLRLHSSYWKSVSNSISTLLEGI</sequence>
<dbReference type="InterPro" id="IPR005149">
    <property type="entry name" value="Tscrpt_reg_PadR_N"/>
</dbReference>
<keyword evidence="3" id="KW-1185">Reference proteome</keyword>
<proteinExistence type="predicted"/>
<dbReference type="InterPro" id="IPR052509">
    <property type="entry name" value="Metal_resp_DNA-bind_regulator"/>
</dbReference>
<dbReference type="SUPFAM" id="SSF46785">
    <property type="entry name" value="Winged helix' DNA-binding domain"/>
    <property type="match status" value="1"/>
</dbReference>
<dbReference type="Gene3D" id="1.10.10.10">
    <property type="entry name" value="Winged helix-like DNA-binding domain superfamily/Winged helix DNA-binding domain"/>
    <property type="match status" value="1"/>
</dbReference>
<accession>A0A8E6B2C4</accession>
<reference evidence="2" key="1">
    <citation type="submission" date="2021-05" db="EMBL/GenBank/DDBJ databases">
        <title>Complete genome sequence of the cellulolytic planctomycete Telmatocola sphagniphila SP2T and characterization of the first cellulase from planctomycetes.</title>
        <authorList>
            <person name="Rakitin A.L."/>
            <person name="Beletsky A.V."/>
            <person name="Naumoff D.G."/>
            <person name="Kulichevskaya I.S."/>
            <person name="Mardanov A.V."/>
            <person name="Ravin N.V."/>
            <person name="Dedysh S.N."/>
        </authorList>
    </citation>
    <scope>NUCLEOTIDE SEQUENCE</scope>
    <source>
        <strain evidence="2">SP2T</strain>
    </source>
</reference>
<dbReference type="AlphaFoldDB" id="A0A8E6B2C4"/>
<feature type="domain" description="Transcription regulator PadR N-terminal" evidence="1">
    <location>
        <begin position="17"/>
        <end position="88"/>
    </location>
</feature>
<evidence type="ECO:0000313" key="2">
    <source>
        <dbReference type="EMBL" id="QVL30119.1"/>
    </source>
</evidence>
<dbReference type="PANTHER" id="PTHR33169:SF14">
    <property type="entry name" value="TRANSCRIPTIONAL REGULATOR RV3488"/>
    <property type="match status" value="1"/>
</dbReference>
<dbReference type="KEGG" id="tsph:KIH39_14775"/>
<dbReference type="EMBL" id="CP074694">
    <property type="protein sequence ID" value="QVL30119.1"/>
    <property type="molecule type" value="Genomic_DNA"/>
</dbReference>
<organism evidence="2 3">
    <name type="scientific">Telmatocola sphagniphila</name>
    <dbReference type="NCBI Taxonomy" id="1123043"/>
    <lineage>
        <taxon>Bacteria</taxon>
        <taxon>Pseudomonadati</taxon>
        <taxon>Planctomycetota</taxon>
        <taxon>Planctomycetia</taxon>
        <taxon>Gemmatales</taxon>
        <taxon>Gemmataceae</taxon>
    </lineage>
</organism>
<gene>
    <name evidence="2" type="ORF">KIH39_14775</name>
</gene>
<dbReference type="InterPro" id="IPR036390">
    <property type="entry name" value="WH_DNA-bd_sf"/>
</dbReference>
<dbReference type="PANTHER" id="PTHR33169">
    <property type="entry name" value="PADR-FAMILY TRANSCRIPTIONAL REGULATOR"/>
    <property type="match status" value="1"/>
</dbReference>
<dbReference type="RefSeq" id="WP_213494003.1">
    <property type="nucleotide sequence ID" value="NZ_CP074694.1"/>
</dbReference>
<evidence type="ECO:0000259" key="1">
    <source>
        <dbReference type="Pfam" id="PF03551"/>
    </source>
</evidence>
<dbReference type="Proteomes" id="UP000676194">
    <property type="component" value="Chromosome"/>
</dbReference>
<name>A0A8E6B2C4_9BACT</name>
<dbReference type="Pfam" id="PF03551">
    <property type="entry name" value="PadR"/>
    <property type="match status" value="1"/>
</dbReference>
<evidence type="ECO:0000313" key="3">
    <source>
        <dbReference type="Proteomes" id="UP000676194"/>
    </source>
</evidence>
<dbReference type="InterPro" id="IPR036388">
    <property type="entry name" value="WH-like_DNA-bd_sf"/>
</dbReference>